<accession>A0A6G9CS09</accession>
<evidence type="ECO:0000313" key="1">
    <source>
        <dbReference type="EMBL" id="QIP39669.1"/>
    </source>
</evidence>
<dbReference type="EMBL" id="CP050124">
    <property type="protein sequence ID" value="QIP39669.1"/>
    <property type="molecule type" value="Genomic_DNA"/>
</dbReference>
<organism evidence="1 2">
    <name type="scientific">Rhodococcus erythropolis</name>
    <name type="common">Arthrobacter picolinophilus</name>
    <dbReference type="NCBI Taxonomy" id="1833"/>
    <lineage>
        <taxon>Bacteria</taxon>
        <taxon>Bacillati</taxon>
        <taxon>Actinomycetota</taxon>
        <taxon>Actinomycetes</taxon>
        <taxon>Mycobacteriales</taxon>
        <taxon>Nocardiaceae</taxon>
        <taxon>Rhodococcus</taxon>
        <taxon>Rhodococcus erythropolis group</taxon>
    </lineage>
</organism>
<sequence>MQVSAVRIEGPTVTICLDNNHHPAGVCHFVRVPRTQVTIAHDRQSQAA</sequence>
<proteinExistence type="predicted"/>
<evidence type="ECO:0000313" key="2">
    <source>
        <dbReference type="Proteomes" id="UP000502345"/>
    </source>
</evidence>
<gene>
    <name evidence="1" type="ORF">G9444_2425</name>
</gene>
<name>A0A6G9CS09_RHOER</name>
<dbReference type="Proteomes" id="UP000502345">
    <property type="component" value="Chromosome"/>
</dbReference>
<reference evidence="1 2" key="1">
    <citation type="submission" date="2020-03" db="EMBL/GenBank/DDBJ databases">
        <title>Screen low temperature-resistant strains for efficient degradation of petroleum hydrocarbons under the low temperature.</title>
        <authorList>
            <person name="Wang Y."/>
            <person name="Chen J."/>
        </authorList>
    </citation>
    <scope>NUCLEOTIDE SEQUENCE [LARGE SCALE GENOMIC DNA]</scope>
    <source>
        <strain evidence="1 2">KB1</strain>
    </source>
</reference>
<dbReference type="AlphaFoldDB" id="A0A6G9CS09"/>
<protein>
    <submittedName>
        <fullName evidence="1">Uncharacterized protein</fullName>
    </submittedName>
</protein>